<keyword evidence="4 9" id="KW-0547">Nucleotide-binding</keyword>
<proteinExistence type="inferred from homology"/>
<evidence type="ECO:0000256" key="3">
    <source>
        <dbReference type="ARBA" id="ARBA00022695"/>
    </source>
</evidence>
<feature type="binding site" evidence="9">
    <location>
        <position position="101"/>
    </location>
    <ligand>
        <name>ATP</name>
        <dbReference type="ChEBI" id="CHEBI:30616"/>
    </ligand>
</feature>
<dbReference type="EC" id="2.7.7.3" evidence="9"/>
<dbReference type="HAMAP" id="MF_00151">
    <property type="entry name" value="PPAT_bact"/>
    <property type="match status" value="1"/>
</dbReference>
<feature type="binding site" evidence="9">
    <location>
        <position position="41"/>
    </location>
    <ligand>
        <name>substrate</name>
    </ligand>
</feature>
<evidence type="ECO:0000256" key="4">
    <source>
        <dbReference type="ARBA" id="ARBA00022741"/>
    </source>
</evidence>
<comment type="function">
    <text evidence="9">Reversibly transfers an adenylyl group from ATP to 4'-phosphopantetheine, yielding dephospho-CoA (dPCoA) and pyrophosphate.</text>
</comment>
<accession>A0A1M4VXC4</accession>
<name>A0A1M4VXC4_9LACT</name>
<evidence type="ECO:0000256" key="9">
    <source>
        <dbReference type="HAMAP-Rule" id="MF_00151"/>
    </source>
</evidence>
<keyword evidence="5 9" id="KW-0067">ATP-binding</keyword>
<comment type="similarity">
    <text evidence="9">Belongs to the bacterial CoaD family.</text>
</comment>
<evidence type="ECO:0000259" key="10">
    <source>
        <dbReference type="Pfam" id="PF01467"/>
    </source>
</evidence>
<comment type="catalytic activity">
    <reaction evidence="8 9">
        <text>(R)-4'-phosphopantetheine + ATP + H(+) = 3'-dephospho-CoA + diphosphate</text>
        <dbReference type="Rhea" id="RHEA:19801"/>
        <dbReference type="ChEBI" id="CHEBI:15378"/>
        <dbReference type="ChEBI" id="CHEBI:30616"/>
        <dbReference type="ChEBI" id="CHEBI:33019"/>
        <dbReference type="ChEBI" id="CHEBI:57328"/>
        <dbReference type="ChEBI" id="CHEBI:61723"/>
        <dbReference type="EC" id="2.7.7.3"/>
    </reaction>
</comment>
<dbReference type="Pfam" id="PF01467">
    <property type="entry name" value="CTP_transf_like"/>
    <property type="match status" value="1"/>
</dbReference>
<feature type="binding site" evidence="9">
    <location>
        <begin position="9"/>
        <end position="10"/>
    </location>
    <ligand>
        <name>ATP</name>
        <dbReference type="ChEBI" id="CHEBI:30616"/>
    </ligand>
</feature>
<keyword evidence="7 9" id="KW-0173">Coenzyme A biosynthesis</keyword>
<dbReference type="GO" id="GO:0004595">
    <property type="term" value="F:pantetheine-phosphate adenylyltransferase activity"/>
    <property type="evidence" value="ECO:0007669"/>
    <property type="project" value="UniProtKB-UniRule"/>
</dbReference>
<dbReference type="SUPFAM" id="SSF52374">
    <property type="entry name" value="Nucleotidylyl transferase"/>
    <property type="match status" value="1"/>
</dbReference>
<evidence type="ECO:0000313" key="11">
    <source>
        <dbReference type="EMBL" id="SHE73599.1"/>
    </source>
</evidence>
<keyword evidence="12" id="KW-1185">Reference proteome</keyword>
<dbReference type="STRING" id="1121025.SAMN02745249_01037"/>
<evidence type="ECO:0000256" key="2">
    <source>
        <dbReference type="ARBA" id="ARBA00022679"/>
    </source>
</evidence>
<feature type="binding site" evidence="9">
    <location>
        <position position="90"/>
    </location>
    <ligand>
        <name>substrate</name>
    </ligand>
</feature>
<evidence type="ECO:0000256" key="8">
    <source>
        <dbReference type="ARBA" id="ARBA00029346"/>
    </source>
</evidence>
<dbReference type="NCBIfam" id="TIGR00125">
    <property type="entry name" value="cyt_tran_rel"/>
    <property type="match status" value="1"/>
</dbReference>
<dbReference type="PANTHER" id="PTHR21342:SF1">
    <property type="entry name" value="PHOSPHOPANTETHEINE ADENYLYLTRANSFERASE"/>
    <property type="match status" value="1"/>
</dbReference>
<protein>
    <recommendedName>
        <fullName evidence="9">Phosphopantetheine adenylyltransferase</fullName>
        <ecNumber evidence="9">2.7.7.3</ecNumber>
    </recommendedName>
    <alternativeName>
        <fullName evidence="9">Dephospho-CoA pyrophosphorylase</fullName>
    </alternativeName>
    <alternativeName>
        <fullName evidence="9">Pantetheine-phosphate adenylyltransferase</fullName>
        <shortName evidence="9">PPAT</shortName>
    </alternativeName>
</protein>
<organism evidence="11 12">
    <name type="scientific">Atopostipes suicloacalis DSM 15692</name>
    <dbReference type="NCBI Taxonomy" id="1121025"/>
    <lineage>
        <taxon>Bacteria</taxon>
        <taxon>Bacillati</taxon>
        <taxon>Bacillota</taxon>
        <taxon>Bacilli</taxon>
        <taxon>Lactobacillales</taxon>
        <taxon>Carnobacteriaceae</taxon>
        <taxon>Atopostipes</taxon>
    </lineage>
</organism>
<comment type="pathway">
    <text evidence="9">Cofactor biosynthesis; coenzyme A biosynthesis; CoA from (R)-pantothenate: step 4/5.</text>
</comment>
<comment type="cofactor">
    <cofactor evidence="9">
        <name>Mg(2+)</name>
        <dbReference type="ChEBI" id="CHEBI:18420"/>
    </cofactor>
</comment>
<dbReference type="PRINTS" id="PR01020">
    <property type="entry name" value="LPSBIOSNTHSS"/>
</dbReference>
<dbReference type="InterPro" id="IPR004821">
    <property type="entry name" value="Cyt_trans-like"/>
</dbReference>
<dbReference type="Gene3D" id="3.40.50.620">
    <property type="entry name" value="HUPs"/>
    <property type="match status" value="1"/>
</dbReference>
<keyword evidence="2 9" id="KW-0808">Transferase</keyword>
<evidence type="ECO:0000256" key="5">
    <source>
        <dbReference type="ARBA" id="ARBA00022840"/>
    </source>
</evidence>
<dbReference type="GO" id="GO:0015937">
    <property type="term" value="P:coenzyme A biosynthetic process"/>
    <property type="evidence" value="ECO:0007669"/>
    <property type="project" value="UniProtKB-UniRule"/>
</dbReference>
<dbReference type="AlphaFoldDB" id="A0A1M4VXC4"/>
<dbReference type="GO" id="GO:0005737">
    <property type="term" value="C:cytoplasm"/>
    <property type="evidence" value="ECO:0007669"/>
    <property type="project" value="UniProtKB-SubCell"/>
</dbReference>
<evidence type="ECO:0000313" key="12">
    <source>
        <dbReference type="Proteomes" id="UP000184128"/>
    </source>
</evidence>
<dbReference type="InterPro" id="IPR014729">
    <property type="entry name" value="Rossmann-like_a/b/a_fold"/>
</dbReference>
<reference evidence="11 12" key="1">
    <citation type="submission" date="2016-11" db="EMBL/GenBank/DDBJ databases">
        <authorList>
            <person name="Jaros S."/>
            <person name="Januszkiewicz K."/>
            <person name="Wedrychowicz H."/>
        </authorList>
    </citation>
    <scope>NUCLEOTIDE SEQUENCE [LARGE SCALE GENOMIC DNA]</scope>
    <source>
        <strain evidence="11 12">DSM 15692</strain>
    </source>
</reference>
<feature type="site" description="Transition state stabilizer" evidence="9">
    <location>
        <position position="17"/>
    </location>
</feature>
<dbReference type="Proteomes" id="UP000184128">
    <property type="component" value="Unassembled WGS sequence"/>
</dbReference>
<keyword evidence="6 9" id="KW-0460">Magnesium</keyword>
<dbReference type="InterPro" id="IPR001980">
    <property type="entry name" value="PPAT"/>
</dbReference>
<feature type="binding site" evidence="9">
    <location>
        <begin position="126"/>
        <end position="132"/>
    </location>
    <ligand>
        <name>ATP</name>
        <dbReference type="ChEBI" id="CHEBI:30616"/>
    </ligand>
</feature>
<keyword evidence="3 9" id="KW-0548">Nucleotidyltransferase</keyword>
<evidence type="ECO:0000256" key="1">
    <source>
        <dbReference type="ARBA" id="ARBA00022490"/>
    </source>
</evidence>
<feature type="binding site" evidence="9">
    <location>
        <begin position="91"/>
        <end position="93"/>
    </location>
    <ligand>
        <name>ATP</name>
        <dbReference type="ChEBI" id="CHEBI:30616"/>
    </ligand>
</feature>
<dbReference type="EMBL" id="FQUF01000013">
    <property type="protein sequence ID" value="SHE73599.1"/>
    <property type="molecule type" value="Genomic_DNA"/>
</dbReference>
<feature type="domain" description="Cytidyltransferase-like" evidence="10">
    <location>
        <begin position="5"/>
        <end position="136"/>
    </location>
</feature>
<sequence>MTKAIYAGSFDPFTLGHLDIVNRASMMFDEVFIALGTNTSKKSLFTADEKVEMIQEVIDKSSKSNVKVIQFTDGLIVDLAKKLEANVMLRGLRSATDMEYEMNIASMNKTQAPEIESVFLMANEKYRFISSSLIKEIAQFDGDISGMVPENIAKRMKEKYIKK</sequence>
<feature type="binding site" evidence="9">
    <location>
        <position position="76"/>
    </location>
    <ligand>
        <name>substrate</name>
    </ligand>
</feature>
<feature type="binding site" evidence="9">
    <location>
        <position position="9"/>
    </location>
    <ligand>
        <name>substrate</name>
    </ligand>
</feature>
<dbReference type="CDD" id="cd02163">
    <property type="entry name" value="PPAT"/>
    <property type="match status" value="1"/>
</dbReference>
<dbReference type="OrthoDB" id="9806661at2"/>
<comment type="subunit">
    <text evidence="9">Homohexamer.</text>
</comment>
<dbReference type="UniPathway" id="UPA00241">
    <property type="reaction ID" value="UER00355"/>
</dbReference>
<evidence type="ECO:0000256" key="6">
    <source>
        <dbReference type="ARBA" id="ARBA00022842"/>
    </source>
</evidence>
<dbReference type="PANTHER" id="PTHR21342">
    <property type="entry name" value="PHOSPHOPANTETHEINE ADENYLYLTRANSFERASE"/>
    <property type="match status" value="1"/>
</dbReference>
<dbReference type="RefSeq" id="WP_073297361.1">
    <property type="nucleotide sequence ID" value="NZ_FQUF01000013.1"/>
</dbReference>
<evidence type="ECO:0000256" key="7">
    <source>
        <dbReference type="ARBA" id="ARBA00022993"/>
    </source>
</evidence>
<comment type="subcellular location">
    <subcellularLocation>
        <location evidence="9">Cytoplasm</location>
    </subcellularLocation>
</comment>
<feature type="binding site" evidence="9">
    <location>
        <position position="17"/>
    </location>
    <ligand>
        <name>ATP</name>
        <dbReference type="ChEBI" id="CHEBI:30616"/>
    </ligand>
</feature>
<dbReference type="GO" id="GO:0005524">
    <property type="term" value="F:ATP binding"/>
    <property type="evidence" value="ECO:0007669"/>
    <property type="project" value="UniProtKB-KW"/>
</dbReference>
<gene>
    <name evidence="9" type="primary">coaD</name>
    <name evidence="11" type="ORF">SAMN02745249_01037</name>
</gene>
<keyword evidence="1 9" id="KW-0963">Cytoplasm</keyword>
<dbReference type="NCBIfam" id="TIGR01510">
    <property type="entry name" value="coaD_prev_kdtB"/>
    <property type="match status" value="1"/>
</dbReference>